<evidence type="ECO:0000259" key="18">
    <source>
        <dbReference type="PROSITE" id="PS50280"/>
    </source>
</evidence>
<name>A0A6P4Y667_BRABE</name>
<evidence type="ECO:0000256" key="12">
    <source>
        <dbReference type="ARBA" id="ARBA00023163"/>
    </source>
</evidence>
<keyword evidence="5" id="KW-0489">Methyltransferase</keyword>
<dbReference type="PANTHER" id="PTHR46820:SF1">
    <property type="entry name" value="HISTONE-LYSINE N-METHYLTRANSFERASE SETD7"/>
    <property type="match status" value="1"/>
</dbReference>
<keyword evidence="10" id="KW-0805">Transcription regulation</keyword>
<sequence length="363" mass="40042">MESDEEEEYTLQGPVDNEGFPHGHCTLAYTSGDKFQGHFDHGAKSGKGCFHFYDGSKLEGVFDGGLLQGKGLYTYEDGSVLKGVYIDGELNGPAEEFNSEGLLTFRGQYSNGVRCGFCWIYSADGGCICGEVNEEGEMSGSNIAYIYPDMKLALIGSFVDGEMVKGQLAEVMGISEDRPQFKMVSDGGIYKCDVSTSSSISSDPQLPDPYEQQMVYVGASTIQGASEGLFMKVPVKEDKVVAFYNGLRLTHTEVDARDWSKNSNTISLDEEIVIDVPPPFHDTKHYCSSLGHKVNHSFSPNSKYDLFQHPRFGFIKCIRTIKPVSADQELTVEYGYDHHGCGADNPDAPDWYKEQMKSLKGQN</sequence>
<evidence type="ECO:0000256" key="10">
    <source>
        <dbReference type="ARBA" id="ARBA00023015"/>
    </source>
</evidence>
<feature type="domain" description="SET" evidence="18">
    <location>
        <begin position="220"/>
        <end position="335"/>
    </location>
</feature>
<dbReference type="OrthoDB" id="294378at2759"/>
<comment type="catalytic activity">
    <reaction evidence="17">
        <text>L-lysyl(4)-[histone H3] + S-adenosyl-L-methionine = N(6)-methyl-L-lysyl(4)-[histone H3] + S-adenosyl-L-homocysteine + H(+)</text>
        <dbReference type="Rhea" id="RHEA:60264"/>
        <dbReference type="Rhea" id="RHEA-COMP:15543"/>
        <dbReference type="Rhea" id="RHEA-COMP:15547"/>
        <dbReference type="ChEBI" id="CHEBI:15378"/>
        <dbReference type="ChEBI" id="CHEBI:29969"/>
        <dbReference type="ChEBI" id="CHEBI:57856"/>
        <dbReference type="ChEBI" id="CHEBI:59789"/>
        <dbReference type="ChEBI" id="CHEBI:61929"/>
        <dbReference type="EC" id="2.1.1.364"/>
    </reaction>
</comment>
<dbReference type="GeneID" id="109465143"/>
<evidence type="ECO:0000256" key="16">
    <source>
        <dbReference type="ARBA" id="ARBA00047738"/>
    </source>
</evidence>
<dbReference type="SUPFAM" id="SSF82199">
    <property type="entry name" value="SET domain"/>
    <property type="match status" value="1"/>
</dbReference>
<dbReference type="InterPro" id="IPR046341">
    <property type="entry name" value="SET_dom_sf"/>
</dbReference>
<dbReference type="GO" id="GO:0070828">
    <property type="term" value="P:heterochromatin organization"/>
    <property type="evidence" value="ECO:0007669"/>
    <property type="project" value="TreeGrafter"/>
</dbReference>
<gene>
    <name evidence="20" type="primary">LOC109465143</name>
</gene>
<dbReference type="PROSITE" id="PS50280">
    <property type="entry name" value="SET"/>
    <property type="match status" value="1"/>
</dbReference>
<dbReference type="Gene3D" id="2.20.110.10">
    <property type="entry name" value="Histone H3 K4-specific methyltransferase SET7/9 N-terminal domain"/>
    <property type="match status" value="2"/>
</dbReference>
<accession>A0A6P4Y667</accession>
<dbReference type="InterPro" id="IPR054533">
    <property type="entry name" value="SETD7_N"/>
</dbReference>
<dbReference type="CDD" id="cd10530">
    <property type="entry name" value="SET_SETD7"/>
    <property type="match status" value="1"/>
</dbReference>
<keyword evidence="12" id="KW-0804">Transcription</keyword>
<dbReference type="InterPro" id="IPR001214">
    <property type="entry name" value="SET_dom"/>
</dbReference>
<dbReference type="InterPro" id="IPR003409">
    <property type="entry name" value="MORN"/>
</dbReference>
<protein>
    <recommendedName>
        <fullName evidence="3">Histone-lysine N-methyltransferase SETD7</fullName>
        <ecNumber evidence="14">2.1.1.364</ecNumber>
    </recommendedName>
    <alternativeName>
        <fullName evidence="15">SET domain-containing protein 7</fullName>
    </alternativeName>
</protein>
<keyword evidence="19" id="KW-1185">Reference proteome</keyword>
<keyword evidence="8" id="KW-0677">Repeat</keyword>
<keyword evidence="9" id="KW-0156">Chromatin regulator</keyword>
<evidence type="ECO:0000256" key="15">
    <source>
        <dbReference type="ARBA" id="ARBA00030095"/>
    </source>
</evidence>
<organism evidence="19 20">
    <name type="scientific">Branchiostoma belcheri</name>
    <name type="common">Amphioxus</name>
    <dbReference type="NCBI Taxonomy" id="7741"/>
    <lineage>
        <taxon>Eukaryota</taxon>
        <taxon>Metazoa</taxon>
        <taxon>Chordata</taxon>
        <taxon>Cephalochordata</taxon>
        <taxon>Leptocardii</taxon>
        <taxon>Amphioxiformes</taxon>
        <taxon>Branchiostomatidae</taxon>
        <taxon>Branchiostoma</taxon>
    </lineage>
</organism>
<evidence type="ECO:0000256" key="8">
    <source>
        <dbReference type="ARBA" id="ARBA00022737"/>
    </source>
</evidence>
<dbReference type="Proteomes" id="UP000515135">
    <property type="component" value="Unplaced"/>
</dbReference>
<keyword evidence="4" id="KW-0158">Chromosome</keyword>
<evidence type="ECO:0000256" key="11">
    <source>
        <dbReference type="ARBA" id="ARBA00023159"/>
    </source>
</evidence>
<dbReference type="InterPro" id="IPR044436">
    <property type="entry name" value="SETD7_SET"/>
</dbReference>
<evidence type="ECO:0000256" key="17">
    <source>
        <dbReference type="ARBA" id="ARBA00048660"/>
    </source>
</evidence>
<evidence type="ECO:0000256" key="6">
    <source>
        <dbReference type="ARBA" id="ARBA00022679"/>
    </source>
</evidence>
<comment type="subcellular location">
    <subcellularLocation>
        <location evidence="2">Chromosome</location>
    </subcellularLocation>
    <subcellularLocation>
        <location evidence="1">Nucleus</location>
    </subcellularLocation>
</comment>
<dbReference type="PANTHER" id="PTHR46820">
    <property type="entry name" value="HISTONE-LYSINE N-METHYLTRANSFERASE SETD7"/>
    <property type="match status" value="1"/>
</dbReference>
<evidence type="ECO:0000256" key="7">
    <source>
        <dbReference type="ARBA" id="ARBA00022691"/>
    </source>
</evidence>
<evidence type="ECO:0000256" key="3">
    <source>
        <dbReference type="ARBA" id="ARBA00020512"/>
    </source>
</evidence>
<dbReference type="Pfam" id="PF02493">
    <property type="entry name" value="MORN"/>
    <property type="match status" value="3"/>
</dbReference>
<dbReference type="GO" id="GO:0003682">
    <property type="term" value="F:chromatin binding"/>
    <property type="evidence" value="ECO:0007669"/>
    <property type="project" value="TreeGrafter"/>
</dbReference>
<dbReference type="AlphaFoldDB" id="A0A6P4Y667"/>
<comment type="catalytic activity">
    <reaction evidence="16">
        <text>L-lysyl-[protein] + S-adenosyl-L-methionine = N(6)-methyl-L-lysyl-[protein] + S-adenosyl-L-homocysteine + H(+)</text>
        <dbReference type="Rhea" id="RHEA:51736"/>
        <dbReference type="Rhea" id="RHEA-COMP:9752"/>
        <dbReference type="Rhea" id="RHEA-COMP:13053"/>
        <dbReference type="ChEBI" id="CHEBI:15378"/>
        <dbReference type="ChEBI" id="CHEBI:29969"/>
        <dbReference type="ChEBI" id="CHEBI:57856"/>
        <dbReference type="ChEBI" id="CHEBI:59789"/>
        <dbReference type="ChEBI" id="CHEBI:61929"/>
    </reaction>
    <physiologicalReaction direction="left-to-right" evidence="16">
        <dbReference type="Rhea" id="RHEA:51737"/>
    </physiologicalReaction>
</comment>
<evidence type="ECO:0000256" key="5">
    <source>
        <dbReference type="ARBA" id="ARBA00022603"/>
    </source>
</evidence>
<dbReference type="InterPro" id="IPR017155">
    <property type="entry name" value="Hist-Lys_N-MeTrfase_SETD7"/>
</dbReference>
<evidence type="ECO:0000256" key="13">
    <source>
        <dbReference type="ARBA" id="ARBA00023242"/>
    </source>
</evidence>
<dbReference type="GO" id="GO:0032259">
    <property type="term" value="P:methylation"/>
    <property type="evidence" value="ECO:0007669"/>
    <property type="project" value="UniProtKB-KW"/>
</dbReference>
<dbReference type="EC" id="2.1.1.364" evidence="14"/>
<evidence type="ECO:0000313" key="20">
    <source>
        <dbReference type="RefSeq" id="XP_019617849.1"/>
    </source>
</evidence>
<dbReference type="Pfam" id="PF22648">
    <property type="entry name" value="SET7_N"/>
    <property type="match status" value="1"/>
</dbReference>
<dbReference type="PROSITE" id="PS51577">
    <property type="entry name" value="SAM_MT43_SET7"/>
    <property type="match status" value="1"/>
</dbReference>
<dbReference type="Pfam" id="PF00856">
    <property type="entry name" value="SET"/>
    <property type="match status" value="1"/>
</dbReference>
<dbReference type="RefSeq" id="XP_019617849.1">
    <property type="nucleotide sequence ID" value="XM_019762290.1"/>
</dbReference>
<dbReference type="FunFam" id="2.20.110.10:FF:000005">
    <property type="entry name" value="Histone-lysine N-methyltransferase SETD7"/>
    <property type="match status" value="1"/>
</dbReference>
<evidence type="ECO:0000313" key="19">
    <source>
        <dbReference type="Proteomes" id="UP000515135"/>
    </source>
</evidence>
<dbReference type="SUPFAM" id="SSF82185">
    <property type="entry name" value="Histone H3 K4-specific methyltransferase SET7/9 N-terminal domain"/>
    <property type="match status" value="1"/>
</dbReference>
<reference evidence="20" key="1">
    <citation type="submission" date="2025-08" db="UniProtKB">
        <authorList>
            <consortium name="RefSeq"/>
        </authorList>
    </citation>
    <scope>IDENTIFICATION</scope>
    <source>
        <tissue evidence="20">Gonad</tissue>
    </source>
</reference>
<keyword evidence="7" id="KW-0949">S-adenosyl-L-methionine</keyword>
<evidence type="ECO:0000256" key="2">
    <source>
        <dbReference type="ARBA" id="ARBA00004286"/>
    </source>
</evidence>
<dbReference type="GO" id="GO:0140945">
    <property type="term" value="F:histone H3K4 monomethyltransferase activity"/>
    <property type="evidence" value="ECO:0007669"/>
    <property type="project" value="UniProtKB-EC"/>
</dbReference>
<keyword evidence="6" id="KW-0808">Transferase</keyword>
<keyword evidence="11" id="KW-0010">Activator</keyword>
<evidence type="ECO:0000256" key="4">
    <source>
        <dbReference type="ARBA" id="ARBA00022454"/>
    </source>
</evidence>
<dbReference type="GO" id="GO:0005694">
    <property type="term" value="C:chromosome"/>
    <property type="evidence" value="ECO:0007669"/>
    <property type="project" value="UniProtKB-SubCell"/>
</dbReference>
<keyword evidence="13" id="KW-0539">Nucleus</keyword>
<proteinExistence type="predicted"/>
<dbReference type="GO" id="GO:0005634">
    <property type="term" value="C:nucleus"/>
    <property type="evidence" value="ECO:0007669"/>
    <property type="project" value="UniProtKB-SubCell"/>
</dbReference>
<dbReference type="GO" id="GO:0006355">
    <property type="term" value="P:regulation of DNA-templated transcription"/>
    <property type="evidence" value="ECO:0007669"/>
    <property type="project" value="InterPro"/>
</dbReference>
<dbReference type="Gene3D" id="2.170.270.10">
    <property type="entry name" value="SET domain"/>
    <property type="match status" value="1"/>
</dbReference>
<dbReference type="KEGG" id="bbel:109465143"/>
<evidence type="ECO:0000256" key="9">
    <source>
        <dbReference type="ARBA" id="ARBA00022853"/>
    </source>
</evidence>
<evidence type="ECO:0000256" key="1">
    <source>
        <dbReference type="ARBA" id="ARBA00004123"/>
    </source>
</evidence>
<evidence type="ECO:0000256" key="14">
    <source>
        <dbReference type="ARBA" id="ARBA00023620"/>
    </source>
</evidence>